<dbReference type="InterPro" id="IPR011844">
    <property type="entry name" value="PQQ_synth_PqqF"/>
</dbReference>
<dbReference type="Pfam" id="PF22455">
    <property type="entry name" value="PqqF_C_3"/>
    <property type="match status" value="1"/>
</dbReference>
<accession>S6AS90</accession>
<evidence type="ECO:0000256" key="5">
    <source>
        <dbReference type="ARBA" id="ARBA00022670"/>
    </source>
</evidence>
<evidence type="ECO:0000256" key="10">
    <source>
        <dbReference type="ARBA" id="ARBA00023049"/>
    </source>
</evidence>
<evidence type="ECO:0000313" key="19">
    <source>
        <dbReference type="Proteomes" id="UP000015503"/>
    </source>
</evidence>
<dbReference type="InterPro" id="IPR054734">
    <property type="entry name" value="PqqF-like_C_4"/>
</dbReference>
<evidence type="ECO:0000259" key="17">
    <source>
        <dbReference type="Pfam" id="PF22456"/>
    </source>
</evidence>
<feature type="domain" description="Peptidase M16 N-terminal" evidence="14">
    <location>
        <begin position="36"/>
        <end position="155"/>
    </location>
</feature>
<evidence type="ECO:0000256" key="11">
    <source>
        <dbReference type="ARBA" id="ARBA00024932"/>
    </source>
</evidence>
<dbReference type="InterPro" id="IPR050626">
    <property type="entry name" value="Peptidase_M16"/>
</dbReference>
<dbReference type="PANTHER" id="PTHR43690:SF18">
    <property type="entry name" value="INSULIN-DEGRADING ENZYME-RELATED"/>
    <property type="match status" value="1"/>
</dbReference>
<dbReference type="AlphaFoldDB" id="S6AS90"/>
<comment type="similarity">
    <text evidence="3 13">Belongs to the peptidase M16 family.</text>
</comment>
<dbReference type="GO" id="GO:0018189">
    <property type="term" value="P:pyrroloquinoline quinone biosynthetic process"/>
    <property type="evidence" value="ECO:0007669"/>
    <property type="project" value="UniProtKB-UniPathway"/>
</dbReference>
<dbReference type="EMBL" id="AP013068">
    <property type="protein sequence ID" value="BAN48888.1"/>
    <property type="molecule type" value="Genomic_DNA"/>
</dbReference>
<keyword evidence="6" id="KW-0479">Metal-binding</keyword>
<dbReference type="Pfam" id="PF05193">
    <property type="entry name" value="Peptidase_M16_C"/>
    <property type="match status" value="1"/>
</dbReference>
<name>S6AS90_METRE</name>
<dbReference type="UniPathway" id="UPA00539"/>
<evidence type="ECO:0000256" key="12">
    <source>
        <dbReference type="ARBA" id="ARBA00030977"/>
    </source>
</evidence>
<keyword evidence="10" id="KW-0482">Metalloprotease</keyword>
<evidence type="ECO:0000256" key="1">
    <source>
        <dbReference type="ARBA" id="ARBA00001947"/>
    </source>
</evidence>
<evidence type="ECO:0000256" key="6">
    <source>
        <dbReference type="ARBA" id="ARBA00022723"/>
    </source>
</evidence>
<dbReference type="eggNOG" id="COG1025">
    <property type="taxonomic scope" value="Bacteria"/>
</dbReference>
<organism evidence="18 19">
    <name type="scientific">Metapseudomonas resinovorans NBRC 106553</name>
    <dbReference type="NCBI Taxonomy" id="1245471"/>
    <lineage>
        <taxon>Bacteria</taxon>
        <taxon>Pseudomonadati</taxon>
        <taxon>Pseudomonadota</taxon>
        <taxon>Gammaproteobacteria</taxon>
        <taxon>Pseudomonadales</taxon>
        <taxon>Pseudomonadaceae</taxon>
        <taxon>Metapseudomonas</taxon>
    </lineage>
</organism>
<keyword evidence="19" id="KW-1185">Reference proteome</keyword>
<dbReference type="NCBIfam" id="TIGR02110">
    <property type="entry name" value="PQQ_syn_pqqF"/>
    <property type="match status" value="1"/>
</dbReference>
<evidence type="ECO:0000259" key="15">
    <source>
        <dbReference type="Pfam" id="PF05193"/>
    </source>
</evidence>
<dbReference type="Gene3D" id="3.30.830.10">
    <property type="entry name" value="Metalloenzyme, LuxS/M16 peptidase-like"/>
    <property type="match status" value="2"/>
</dbReference>
<evidence type="ECO:0000256" key="9">
    <source>
        <dbReference type="ARBA" id="ARBA00022905"/>
    </source>
</evidence>
<dbReference type="GO" id="GO:0005737">
    <property type="term" value="C:cytoplasm"/>
    <property type="evidence" value="ECO:0007669"/>
    <property type="project" value="UniProtKB-ARBA"/>
</dbReference>
<comment type="function">
    <text evidence="11">Required for coenzyme pyrroloquinoline quinone (PQQ) biosynthesis. It is thought that this protein is a protease that cleaves peptides bond in a small peptide (gene pqqA), providing the glutamate and tyrosine residues which are necessary for the synthesis of PQQ.</text>
</comment>
<evidence type="ECO:0000256" key="8">
    <source>
        <dbReference type="ARBA" id="ARBA00022833"/>
    </source>
</evidence>
<keyword evidence="9" id="KW-0884">PQQ biosynthesis</keyword>
<dbReference type="InterPro" id="IPR011765">
    <property type="entry name" value="Pept_M16_N"/>
</dbReference>
<protein>
    <recommendedName>
        <fullName evidence="4">Coenzyme PQQ synthesis protein F</fullName>
    </recommendedName>
    <alternativeName>
        <fullName evidence="12">Pyrroloquinoline quinone biosynthesis protein F</fullName>
    </alternativeName>
</protein>
<comment type="cofactor">
    <cofactor evidence="1">
        <name>Zn(2+)</name>
        <dbReference type="ChEBI" id="CHEBI:29105"/>
    </cofactor>
</comment>
<gene>
    <name evidence="18" type="primary">pqqF</name>
    <name evidence="18" type="ORF">PCA10_31560</name>
</gene>
<dbReference type="InterPro" id="IPR054733">
    <property type="entry name" value="PqqF_C_3"/>
</dbReference>
<dbReference type="STRING" id="1245471.PCA10_31560"/>
<evidence type="ECO:0000259" key="16">
    <source>
        <dbReference type="Pfam" id="PF22455"/>
    </source>
</evidence>
<feature type="domain" description="Peptidase M16 C-terminal" evidence="15">
    <location>
        <begin position="184"/>
        <end position="303"/>
    </location>
</feature>
<dbReference type="GO" id="GO:0008270">
    <property type="term" value="F:zinc ion binding"/>
    <property type="evidence" value="ECO:0007669"/>
    <property type="project" value="InterPro"/>
</dbReference>
<dbReference type="GO" id="GO:0004222">
    <property type="term" value="F:metalloendopeptidase activity"/>
    <property type="evidence" value="ECO:0007669"/>
    <property type="project" value="InterPro"/>
</dbReference>
<dbReference type="HOGENOM" id="CLU_021089_0_0_6"/>
<evidence type="ECO:0000256" key="3">
    <source>
        <dbReference type="ARBA" id="ARBA00007261"/>
    </source>
</evidence>
<dbReference type="GO" id="GO:0006508">
    <property type="term" value="P:proteolysis"/>
    <property type="evidence" value="ECO:0007669"/>
    <property type="project" value="UniProtKB-KW"/>
</dbReference>
<evidence type="ECO:0000256" key="7">
    <source>
        <dbReference type="ARBA" id="ARBA00022801"/>
    </source>
</evidence>
<feature type="domain" description="Coenzyme PQQ synthesis protein F C-terminal lobe" evidence="16">
    <location>
        <begin position="466"/>
        <end position="602"/>
    </location>
</feature>
<dbReference type="InterPro" id="IPR007863">
    <property type="entry name" value="Peptidase_M16_C"/>
</dbReference>
<dbReference type="KEGG" id="pre:PCA10_31560"/>
<dbReference type="PANTHER" id="PTHR43690">
    <property type="entry name" value="NARDILYSIN"/>
    <property type="match status" value="1"/>
</dbReference>
<dbReference type="SUPFAM" id="SSF63411">
    <property type="entry name" value="LuxS/MPP-like metallohydrolase"/>
    <property type="match status" value="2"/>
</dbReference>
<proteinExistence type="inferred from homology"/>
<dbReference type="InterPro" id="IPR011249">
    <property type="entry name" value="Metalloenz_LuxS/M16"/>
</dbReference>
<evidence type="ECO:0000259" key="14">
    <source>
        <dbReference type="Pfam" id="PF00675"/>
    </source>
</evidence>
<dbReference type="OrthoDB" id="9811314at2"/>
<evidence type="ECO:0000256" key="13">
    <source>
        <dbReference type="RuleBase" id="RU004447"/>
    </source>
</evidence>
<evidence type="ECO:0000313" key="18">
    <source>
        <dbReference type="EMBL" id="BAN48888.1"/>
    </source>
</evidence>
<keyword evidence="8" id="KW-0862">Zinc</keyword>
<feature type="domain" description="Coenzyme PQQ synthesis protein F-like C-terminal lobe" evidence="17">
    <location>
        <begin position="661"/>
        <end position="758"/>
    </location>
</feature>
<evidence type="ECO:0000256" key="2">
    <source>
        <dbReference type="ARBA" id="ARBA00004886"/>
    </source>
</evidence>
<comment type="pathway">
    <text evidence="2">Cofactor biosynthesis; pyrroloquinoline quinone biosynthesis.</text>
</comment>
<sequence>MSSPIALPEPQSPDLQLANGLRLRLLCRPNSNLGAALVEVAGGSHDEPVDFPGLAHFLEHLVFLGSRDFSPEQGLIPFVQRLGGRVNASTRARSTRFFCEVPAPELAAALARLMDMLANPLLETAALWREREVLQAEYSARARDPQTLCEAALAWALAPGHPLADFHAGNAASLALESSALEPALRRFHREHYQPGRMCLTLVAPQSEQALLEMARRFGEAGVAGPRRTQTPPPAMLPLRARRLRLGLPAGAARVQLAFVLDGQGEGLEAAVHLLDSLMADPAPGGLQSRLGYLDLSDGLRLRLNYAHAGQALVVVDCERVAGADGAQLETEVLAWLAFMRRGAPWQDAWDGRLALLQRQFAALEPLELAQAPGLSTPDDLLALLEQLRPERLIRLETGPADGAANLESAGFPLHLAVLKDSPVATSVASWRLPPANRYLDPLPVPAPQASLVPLRPGLADAPQQGALFLHWSPGANGLPLGLADGLQRALRPTLGAAAQAGVAGRIEAQQGSLALELLGPSGALRQVFADLLPILQTPPLRALAQGPRLRQDALLREAGELPIRQLLARLPDSWGGDPQAPAVLDPEALARFWWQSRWHGLGVGDVGLDLELPGLPAASRAPAGQGGRSWRHLPVEGEAALLLFYPLDAISADTEAAMRLLAAWLEPAFHLRLRGELQLGYALACGFRQVGARRGLLFAVQSPRESVAGLLGHLQDFLQIQQRRLMGQAPQQALVRSLDAQLARQGASFATYARQCWFDRQAGLPADYQGQLRQALAGASPEALRQLLGQLIGGASCLALATACAPTPDWQTHA</sequence>
<keyword evidence="7" id="KW-0378">Hydrolase</keyword>
<dbReference type="Proteomes" id="UP000015503">
    <property type="component" value="Chromosome"/>
</dbReference>
<dbReference type="RefSeq" id="WP_016493034.1">
    <property type="nucleotide sequence ID" value="NC_021499.1"/>
</dbReference>
<reference evidence="18 19" key="1">
    <citation type="journal article" date="2013" name="Genome Announc.">
        <title>Complete Genome Sequence of the Carbazole Degrader Pseudomonas resinovorans Strain CA10 (NBRC 106553).</title>
        <authorList>
            <person name="Shintani M."/>
            <person name="Hosoyama A."/>
            <person name="Ohji S."/>
            <person name="Tsuchikane K."/>
            <person name="Takarada H."/>
            <person name="Yamazoe A."/>
            <person name="Fujita N."/>
            <person name="Nojiri H."/>
        </authorList>
    </citation>
    <scope>NUCLEOTIDE SEQUENCE [LARGE SCALE GENOMIC DNA]</scope>
    <source>
        <strain evidence="18 19">NBRC 106553</strain>
    </source>
</reference>
<evidence type="ECO:0000256" key="4">
    <source>
        <dbReference type="ARBA" id="ARBA00015088"/>
    </source>
</evidence>
<dbReference type="InterPro" id="IPR001431">
    <property type="entry name" value="Pept_M16_Zn_BS"/>
</dbReference>
<dbReference type="Pfam" id="PF00675">
    <property type="entry name" value="Peptidase_M16"/>
    <property type="match status" value="1"/>
</dbReference>
<dbReference type="Pfam" id="PF22456">
    <property type="entry name" value="PqqF-like_C_4"/>
    <property type="match status" value="1"/>
</dbReference>
<keyword evidence="5" id="KW-0645">Protease</keyword>
<dbReference type="PATRIC" id="fig|1245471.3.peg.3185"/>
<dbReference type="PROSITE" id="PS00143">
    <property type="entry name" value="INSULINASE"/>
    <property type="match status" value="1"/>
</dbReference>